<name>A0A0W0TXD7_9GAMM</name>
<sequence length="94" mass="10908">MTKKSAPHEEFSPKTYNLDKTTDVVKLIYTEDDDSITSHLIAHLTKIINTDDLYHTLFLYKPHETIEEQDTDQIYWELCSNLVYVKNKLGGVSC</sequence>
<accession>A0A0W0TXD7</accession>
<evidence type="ECO:0000313" key="4">
    <source>
        <dbReference type="Proteomes" id="UP000251942"/>
    </source>
</evidence>
<dbReference type="EMBL" id="UASS01000006">
    <property type="protein sequence ID" value="SPX60095.1"/>
    <property type="molecule type" value="Genomic_DNA"/>
</dbReference>
<keyword evidence="3" id="KW-1185">Reference proteome</keyword>
<reference evidence="2 4" key="2">
    <citation type="submission" date="2018-06" db="EMBL/GenBank/DDBJ databases">
        <authorList>
            <consortium name="Pathogen Informatics"/>
            <person name="Doyle S."/>
        </authorList>
    </citation>
    <scope>NUCLEOTIDE SEQUENCE [LARGE SCALE GENOMIC DNA]</scope>
    <source>
        <strain evidence="2 4">NCTC12022</strain>
    </source>
</reference>
<evidence type="ECO:0000313" key="1">
    <source>
        <dbReference type="EMBL" id="KTD00193.1"/>
    </source>
</evidence>
<protein>
    <submittedName>
        <fullName evidence="1">Uncharacterized protein</fullName>
    </submittedName>
</protein>
<gene>
    <name evidence="1" type="ORF">Lfee_1269</name>
    <name evidence="2" type="ORF">NCTC12022_00811</name>
</gene>
<proteinExistence type="predicted"/>
<reference evidence="1 3" key="1">
    <citation type="submission" date="2015-11" db="EMBL/GenBank/DDBJ databases">
        <title>Genomic analysis of 38 Legionella species identifies large and diverse effector repertoires.</title>
        <authorList>
            <person name="Burstein D."/>
            <person name="Amaro F."/>
            <person name="Zusman T."/>
            <person name="Lifshitz Z."/>
            <person name="Cohen O."/>
            <person name="Gilbert J.A."/>
            <person name="Pupko T."/>
            <person name="Shuman H.A."/>
            <person name="Segal G."/>
        </authorList>
    </citation>
    <scope>NUCLEOTIDE SEQUENCE [LARGE SCALE GENOMIC DNA]</scope>
    <source>
        <strain evidence="1 3">WO-44C</strain>
    </source>
</reference>
<dbReference type="RefSeq" id="WP_058445027.1">
    <property type="nucleotide sequence ID" value="NZ_CAAAHT010000061.1"/>
</dbReference>
<dbReference type="PATRIC" id="fig|453.4.peg.1381"/>
<evidence type="ECO:0000313" key="3">
    <source>
        <dbReference type="Proteomes" id="UP000054698"/>
    </source>
</evidence>
<dbReference type="Proteomes" id="UP000054698">
    <property type="component" value="Unassembled WGS sequence"/>
</dbReference>
<dbReference type="Proteomes" id="UP000251942">
    <property type="component" value="Unassembled WGS sequence"/>
</dbReference>
<organism evidence="1 3">
    <name type="scientific">Legionella feeleii</name>
    <dbReference type="NCBI Taxonomy" id="453"/>
    <lineage>
        <taxon>Bacteria</taxon>
        <taxon>Pseudomonadati</taxon>
        <taxon>Pseudomonadota</taxon>
        <taxon>Gammaproteobacteria</taxon>
        <taxon>Legionellales</taxon>
        <taxon>Legionellaceae</taxon>
        <taxon>Legionella</taxon>
    </lineage>
</organism>
<evidence type="ECO:0000313" key="2">
    <source>
        <dbReference type="EMBL" id="SPX60095.1"/>
    </source>
</evidence>
<dbReference type="EMBL" id="LNYB01000041">
    <property type="protein sequence ID" value="KTD00193.1"/>
    <property type="molecule type" value="Genomic_DNA"/>
</dbReference>
<dbReference type="AlphaFoldDB" id="A0A0W0TXD7"/>